<gene>
    <name evidence="2" type="ORF">C4K03_3711</name>
</gene>
<evidence type="ECO:0000256" key="1">
    <source>
        <dbReference type="SAM" id="Phobius"/>
    </source>
</evidence>
<organism evidence="2 3">
    <name type="scientific">Pseudomonas synxantha</name>
    <dbReference type="NCBI Taxonomy" id="47883"/>
    <lineage>
        <taxon>Bacteria</taxon>
        <taxon>Pseudomonadati</taxon>
        <taxon>Pseudomonadota</taxon>
        <taxon>Gammaproteobacteria</taxon>
        <taxon>Pseudomonadales</taxon>
        <taxon>Pseudomonadaceae</taxon>
        <taxon>Pseudomonas</taxon>
    </lineage>
</organism>
<feature type="transmembrane region" description="Helical" evidence="1">
    <location>
        <begin position="12"/>
        <end position="38"/>
    </location>
</feature>
<keyword evidence="1" id="KW-0812">Transmembrane</keyword>
<evidence type="ECO:0000313" key="3">
    <source>
        <dbReference type="Proteomes" id="UP000268696"/>
    </source>
</evidence>
<dbReference type="AlphaFoldDB" id="A0A3G7U913"/>
<accession>A0A3G7U913</accession>
<name>A0A3G7U913_9PSED</name>
<keyword evidence="1" id="KW-0472">Membrane</keyword>
<dbReference type="EMBL" id="CP027754">
    <property type="protein sequence ID" value="AZE55864.1"/>
    <property type="molecule type" value="Genomic_DNA"/>
</dbReference>
<evidence type="ECO:0000313" key="2">
    <source>
        <dbReference type="EMBL" id="AZE55864.1"/>
    </source>
</evidence>
<protein>
    <submittedName>
        <fullName evidence="2">Uncharacterized protein</fullName>
    </submittedName>
</protein>
<sequence length="46" mass="4840">MDNTIKRPMFIVGASLLAVGLATSIPGIWIPGIVFMGIGVSQKPKN</sequence>
<keyword evidence="1" id="KW-1133">Transmembrane helix</keyword>
<reference evidence="2 3" key="1">
    <citation type="submission" date="2018-03" db="EMBL/GenBank/DDBJ databases">
        <title>Diversity of phytobeneficial traits revealed by whole-genome analysis of worldwide-isolated phenazine-producing Pseudomonas spp.</title>
        <authorList>
            <person name="Biessy A."/>
            <person name="Novinscak A."/>
            <person name="Blom J."/>
            <person name="Leger G."/>
            <person name="Thomashow L.S."/>
            <person name="Cazorla F.M."/>
            <person name="Josic D."/>
            <person name="Filion M."/>
        </authorList>
    </citation>
    <scope>NUCLEOTIDE SEQUENCE [LARGE SCALE GENOMIC DNA]</scope>
    <source>
        <strain evidence="2 3">30B</strain>
    </source>
</reference>
<dbReference type="Proteomes" id="UP000268696">
    <property type="component" value="Chromosome"/>
</dbReference>
<proteinExistence type="predicted"/>